<dbReference type="Pfam" id="PF00903">
    <property type="entry name" value="Glyoxalase"/>
    <property type="match status" value="1"/>
</dbReference>
<dbReference type="SUPFAM" id="SSF54593">
    <property type="entry name" value="Glyoxalase/Bleomycin resistance protein/Dihydroxybiphenyl dioxygenase"/>
    <property type="match status" value="1"/>
</dbReference>
<dbReference type="InterPro" id="IPR037523">
    <property type="entry name" value="VOC_core"/>
</dbReference>
<sequence length="128" mass="13793">MTVSRIQFVTVPVADQAKARDFYIEKLGFEVVVDRNGPAGRFVMVAPKGAQTGLVLVDYPISGVTLTGPLHFQLDTTDLDADVVTLRANGIEVPEPQAMPWGRATSFHDLDGNGVGLLEPSAFGNRPR</sequence>
<dbReference type="Gene3D" id="3.10.180.10">
    <property type="entry name" value="2,3-Dihydroxybiphenyl 1,2-Dioxygenase, domain 1"/>
    <property type="match status" value="1"/>
</dbReference>
<feature type="domain" description="VOC" evidence="1">
    <location>
        <begin position="5"/>
        <end position="120"/>
    </location>
</feature>
<reference evidence="2 3" key="1">
    <citation type="submission" date="2023-06" db="EMBL/GenBank/DDBJ databases">
        <authorList>
            <person name="Oyuntsetseg B."/>
            <person name="Kim S.B."/>
        </authorList>
    </citation>
    <scope>NUCLEOTIDE SEQUENCE [LARGE SCALE GENOMIC DNA]</scope>
    <source>
        <strain evidence="2 3">2-15</strain>
    </source>
</reference>
<dbReference type="AlphaFoldDB" id="A0A9Y2MUV2"/>
<dbReference type="PANTHER" id="PTHR36437:SF2">
    <property type="entry name" value="GLYOXALASE_BLEOMYCIN RESISTANCE PROTEIN_DIOXYGENASE"/>
    <property type="match status" value="1"/>
</dbReference>
<dbReference type="PANTHER" id="PTHR36437">
    <property type="entry name" value="GLYOXALASE/BLEOMYCIN RESISTANCE PROTEIN/DIOXYGENASE"/>
    <property type="match status" value="1"/>
</dbReference>
<dbReference type="InterPro" id="IPR029068">
    <property type="entry name" value="Glyas_Bleomycin-R_OHBP_Dase"/>
</dbReference>
<keyword evidence="3" id="KW-1185">Reference proteome</keyword>
<dbReference type="Proteomes" id="UP001236014">
    <property type="component" value="Chromosome"/>
</dbReference>
<dbReference type="KEGG" id="acab:QRX50_32935"/>
<accession>A0A9Y2MUV2</accession>
<gene>
    <name evidence="2" type="ORF">QRX50_32935</name>
</gene>
<organism evidence="2 3">
    <name type="scientific">Amycolatopsis carbonis</name>
    <dbReference type="NCBI Taxonomy" id="715471"/>
    <lineage>
        <taxon>Bacteria</taxon>
        <taxon>Bacillati</taxon>
        <taxon>Actinomycetota</taxon>
        <taxon>Actinomycetes</taxon>
        <taxon>Pseudonocardiales</taxon>
        <taxon>Pseudonocardiaceae</taxon>
        <taxon>Amycolatopsis</taxon>
    </lineage>
</organism>
<protein>
    <submittedName>
        <fullName evidence="2">VOC family protein</fullName>
    </submittedName>
</protein>
<name>A0A9Y2MUV2_9PSEU</name>
<evidence type="ECO:0000313" key="2">
    <source>
        <dbReference type="EMBL" id="WIX76254.1"/>
    </source>
</evidence>
<dbReference type="PROSITE" id="PS51819">
    <property type="entry name" value="VOC"/>
    <property type="match status" value="1"/>
</dbReference>
<dbReference type="InterPro" id="IPR004360">
    <property type="entry name" value="Glyas_Fos-R_dOase_dom"/>
</dbReference>
<dbReference type="EMBL" id="CP127294">
    <property type="protein sequence ID" value="WIX76254.1"/>
    <property type="molecule type" value="Genomic_DNA"/>
</dbReference>
<evidence type="ECO:0000313" key="3">
    <source>
        <dbReference type="Proteomes" id="UP001236014"/>
    </source>
</evidence>
<dbReference type="RefSeq" id="WP_285967004.1">
    <property type="nucleotide sequence ID" value="NZ_CP127294.1"/>
</dbReference>
<evidence type="ECO:0000259" key="1">
    <source>
        <dbReference type="PROSITE" id="PS51819"/>
    </source>
</evidence>
<proteinExistence type="predicted"/>